<evidence type="ECO:0000256" key="5">
    <source>
        <dbReference type="HAMAP-Rule" id="MF_00787"/>
    </source>
</evidence>
<comment type="catalytic activity">
    <reaction evidence="5">
        <text>Co-precorrin-5B + S-adenosyl-L-methionine = Co-precorrin-6A + S-adenosyl-L-homocysteine</text>
        <dbReference type="Rhea" id="RHEA:26285"/>
        <dbReference type="ChEBI" id="CHEBI:57856"/>
        <dbReference type="ChEBI" id="CHEBI:59789"/>
        <dbReference type="ChEBI" id="CHEBI:60063"/>
        <dbReference type="ChEBI" id="CHEBI:60064"/>
        <dbReference type="EC" id="2.1.1.195"/>
    </reaction>
</comment>
<dbReference type="HAMAP" id="MF_00787">
    <property type="entry name" value="CbiD"/>
    <property type="match status" value="1"/>
</dbReference>
<dbReference type="InterPro" id="IPR036074">
    <property type="entry name" value="CbiD_sf"/>
</dbReference>
<evidence type="ECO:0000256" key="2">
    <source>
        <dbReference type="ARBA" id="ARBA00022603"/>
    </source>
</evidence>
<name>A0AAX2JCN1_9FUSO</name>
<keyword evidence="4 5" id="KW-0949">S-adenosyl-L-methionine</keyword>
<comment type="similarity">
    <text evidence="5">Belongs to the CbiD family.</text>
</comment>
<dbReference type="PANTHER" id="PTHR35863">
    <property type="entry name" value="COBALT-PRECORRIN-5B C(1)-METHYLTRANSFERASE"/>
    <property type="match status" value="1"/>
</dbReference>
<dbReference type="AlphaFoldDB" id="A0AAX2JCN1"/>
<dbReference type="SUPFAM" id="SSF111342">
    <property type="entry name" value="CbiD-like"/>
    <property type="match status" value="1"/>
</dbReference>
<dbReference type="Pfam" id="PF01888">
    <property type="entry name" value="CbiD"/>
    <property type="match status" value="1"/>
</dbReference>
<keyword evidence="1 5" id="KW-0169">Cobalamin biosynthesis</keyword>
<reference evidence="6 7" key="1">
    <citation type="submission" date="2018-06" db="EMBL/GenBank/DDBJ databases">
        <authorList>
            <consortium name="Pathogen Informatics"/>
            <person name="Doyle S."/>
        </authorList>
    </citation>
    <scope>NUCLEOTIDE SEQUENCE [LARGE SCALE GENOMIC DNA]</scope>
    <source>
        <strain evidence="6 7">NCTC12112</strain>
    </source>
</reference>
<dbReference type="Proteomes" id="UP000249008">
    <property type="component" value="Chromosome 1"/>
</dbReference>
<sequence length="373" mass="40867">MEEELRSGYTTGTCAAAGTKAALEALLYGKEASEIDITTLNGVDLTIPVFKLRVRNNFATCAIVKFAGDDPDVTNGIRICAKVELVKELPQIEKGHYFDKFVLVGGRGVGVATKKGVQVPLGKSAINPGPKKMISEVVNELLEDKDIKAVVTIYVPEGKAKSLRTFNPKLGIKGGISILGSTGIVKPMSEEALKDSMYAELKVLRMDKDRDWVVFAFGNYGKNYCERLGLDLEQMIVISNFVGFMVDSAVKLGFKRIILLGHIGKAVKIAGGIFNTHSRVADARMEIMGANAFLVGESYENIRKILEANTVEEACDYVEKRELFTVIAEKVKKKVMEYSRADDLRCEALIFSFKGDTLGYSDGFYELAGEVAE</sequence>
<comment type="pathway">
    <text evidence="5">Cofactor biosynthesis; adenosylcobalamin biosynthesis; cob(II)yrinate a,c-diamide from sirohydrochlorin (anaerobic route): step 6/10.</text>
</comment>
<dbReference type="GO" id="GO:0032259">
    <property type="term" value="P:methylation"/>
    <property type="evidence" value="ECO:0007669"/>
    <property type="project" value="UniProtKB-KW"/>
</dbReference>
<evidence type="ECO:0000256" key="1">
    <source>
        <dbReference type="ARBA" id="ARBA00022573"/>
    </source>
</evidence>
<dbReference type="GeneID" id="78456148"/>
<evidence type="ECO:0000256" key="3">
    <source>
        <dbReference type="ARBA" id="ARBA00022679"/>
    </source>
</evidence>
<evidence type="ECO:0000313" key="7">
    <source>
        <dbReference type="Proteomes" id="UP000249008"/>
    </source>
</evidence>
<dbReference type="GO" id="GO:0008168">
    <property type="term" value="F:methyltransferase activity"/>
    <property type="evidence" value="ECO:0007669"/>
    <property type="project" value="UniProtKB-UniRule"/>
</dbReference>
<dbReference type="RefSeq" id="WP_005977103.1">
    <property type="nucleotide sequence ID" value="NZ_CABKNW010000002.1"/>
</dbReference>
<dbReference type="PANTHER" id="PTHR35863:SF1">
    <property type="entry name" value="COBALT-PRECORRIN-5B C(1)-METHYLTRANSFERASE"/>
    <property type="match status" value="1"/>
</dbReference>
<dbReference type="InterPro" id="IPR002748">
    <property type="entry name" value="CbiD"/>
</dbReference>
<dbReference type="Gene3D" id="3.30.2110.10">
    <property type="entry name" value="CbiD-like"/>
    <property type="match status" value="1"/>
</dbReference>
<organism evidence="6 7">
    <name type="scientific">Fusobacterium ulcerans</name>
    <dbReference type="NCBI Taxonomy" id="861"/>
    <lineage>
        <taxon>Bacteria</taxon>
        <taxon>Fusobacteriati</taxon>
        <taxon>Fusobacteriota</taxon>
        <taxon>Fusobacteriia</taxon>
        <taxon>Fusobacteriales</taxon>
        <taxon>Fusobacteriaceae</taxon>
        <taxon>Fusobacterium</taxon>
    </lineage>
</organism>
<dbReference type="PIRSF" id="PIRSF026782">
    <property type="entry name" value="CbiD"/>
    <property type="match status" value="1"/>
</dbReference>
<evidence type="ECO:0000256" key="4">
    <source>
        <dbReference type="ARBA" id="ARBA00022691"/>
    </source>
</evidence>
<keyword evidence="3 5" id="KW-0808">Transferase</keyword>
<dbReference type="NCBIfam" id="TIGR00312">
    <property type="entry name" value="cbiD"/>
    <property type="match status" value="1"/>
</dbReference>
<gene>
    <name evidence="5" type="primary">cbiD</name>
    <name evidence="6" type="ORF">NCTC12112_01590</name>
</gene>
<evidence type="ECO:0000313" key="6">
    <source>
        <dbReference type="EMBL" id="SQJ02770.1"/>
    </source>
</evidence>
<dbReference type="EMBL" id="LS483487">
    <property type="protein sequence ID" value="SQJ02770.1"/>
    <property type="molecule type" value="Genomic_DNA"/>
</dbReference>
<proteinExistence type="inferred from homology"/>
<accession>A0AAX2JCN1</accession>
<dbReference type="KEGG" id="ful:C4N20_15075"/>
<protein>
    <recommendedName>
        <fullName evidence="5">Cobalt-precorrin-5B C(1)-methyltransferase</fullName>
        <ecNumber evidence="5">2.1.1.195</ecNumber>
    </recommendedName>
    <alternativeName>
        <fullName evidence="5">Cobalt-precorrin-6A synthase</fullName>
    </alternativeName>
</protein>
<dbReference type="GO" id="GO:0019251">
    <property type="term" value="P:anaerobic cobalamin biosynthetic process"/>
    <property type="evidence" value="ECO:0007669"/>
    <property type="project" value="UniProtKB-UniRule"/>
</dbReference>
<comment type="function">
    <text evidence="5">Catalyzes the methylation of C-1 in cobalt-precorrin-5B to form cobalt-precorrin-6A.</text>
</comment>
<dbReference type="EC" id="2.1.1.195" evidence="5"/>
<keyword evidence="2 5" id="KW-0489">Methyltransferase</keyword>